<accession>A0ACC8XEU6</accession>
<dbReference type="EMBL" id="LJDB01000026">
    <property type="protein sequence ID" value="ONI41895.1"/>
    <property type="molecule type" value="Genomic_DNA"/>
</dbReference>
<gene>
    <name evidence="1" type="ORF">AN396_02875</name>
</gene>
<keyword evidence="2" id="KW-1185">Reference proteome</keyword>
<protein>
    <submittedName>
        <fullName evidence="1">Uncharacterized protein</fullName>
    </submittedName>
</protein>
<reference evidence="1" key="1">
    <citation type="submission" date="2016-08" db="EMBL/GenBank/DDBJ databases">
        <authorList>
            <person name="Ngugi D.K."/>
            <person name="Miyake S."/>
            <person name="Stingl U."/>
        </authorList>
    </citation>
    <scope>NUCLEOTIDE SEQUENCE</scope>
    <source>
        <strain evidence="1">SCG-B11WGA-EpuloA1</strain>
    </source>
</reference>
<comment type="caution">
    <text evidence="1">The sequence shown here is derived from an EMBL/GenBank/DDBJ whole genome shotgun (WGS) entry which is preliminary data.</text>
</comment>
<evidence type="ECO:0000313" key="2">
    <source>
        <dbReference type="Proteomes" id="UP000188605"/>
    </source>
</evidence>
<organism evidence="1 2">
    <name type="scientific">Candidatus Epulonipiscium fishelsonii</name>
    <dbReference type="NCBI Taxonomy" id="77094"/>
    <lineage>
        <taxon>Bacteria</taxon>
        <taxon>Bacillati</taxon>
        <taxon>Bacillota</taxon>
        <taxon>Clostridia</taxon>
        <taxon>Lachnospirales</taxon>
        <taxon>Lachnospiraceae</taxon>
        <taxon>Candidatus Epulonipiscium</taxon>
    </lineage>
</organism>
<proteinExistence type="predicted"/>
<evidence type="ECO:0000313" key="1">
    <source>
        <dbReference type="EMBL" id="ONI41895.1"/>
    </source>
</evidence>
<sequence length="242" mass="26859">MEEREILTNQVLFIAVVILSNIVQVLTGFAGTMLAMPASMQLIGINEAKAVLNAGSIILVTTVAIQNYKYINKKEATKITVLMLLGMGVGVYLLQIMPTGILLNIYAYFVIFISLKKMFIKNELHLSNLIMILIVFLAGIVHGMFVSGGSLLVIYAVTALKDKDEFRATLAVIWAILSSILFTTHIQQGFFTPEVWTLTLITTFTVFLSVKIGNKLHDKINQQTFLKIVYVLLFLSGLLLIL</sequence>
<name>A0ACC8XEU6_9FIRM</name>
<dbReference type="Proteomes" id="UP000188605">
    <property type="component" value="Unassembled WGS sequence"/>
</dbReference>